<evidence type="ECO:0000313" key="1">
    <source>
        <dbReference type="EMBL" id="CDW41266.1"/>
    </source>
</evidence>
<dbReference type="AlphaFoldDB" id="A0A0K2UU75"/>
<feature type="non-terminal residue" evidence="1">
    <location>
        <position position="1"/>
    </location>
</feature>
<protein>
    <submittedName>
        <fullName evidence="1">Uncharacterized protein</fullName>
    </submittedName>
</protein>
<sequence>VAIHKRDVEFNQKDNHPSSSCGSCYIQLCTG</sequence>
<reference evidence="1" key="1">
    <citation type="submission" date="2014-05" db="EMBL/GenBank/DDBJ databases">
        <authorList>
            <person name="Chronopoulou M."/>
        </authorList>
    </citation>
    <scope>NUCLEOTIDE SEQUENCE</scope>
    <source>
        <tissue evidence="1">Whole organism</tissue>
    </source>
</reference>
<proteinExistence type="predicted"/>
<dbReference type="EMBL" id="HACA01023905">
    <property type="protein sequence ID" value="CDW41266.1"/>
    <property type="molecule type" value="Transcribed_RNA"/>
</dbReference>
<accession>A0A0K2UU75</accession>
<name>A0A0K2UU75_LEPSM</name>
<organism evidence="1">
    <name type="scientific">Lepeophtheirus salmonis</name>
    <name type="common">Salmon louse</name>
    <name type="synonym">Caligus salmonis</name>
    <dbReference type="NCBI Taxonomy" id="72036"/>
    <lineage>
        <taxon>Eukaryota</taxon>
        <taxon>Metazoa</taxon>
        <taxon>Ecdysozoa</taxon>
        <taxon>Arthropoda</taxon>
        <taxon>Crustacea</taxon>
        <taxon>Multicrustacea</taxon>
        <taxon>Hexanauplia</taxon>
        <taxon>Copepoda</taxon>
        <taxon>Siphonostomatoida</taxon>
        <taxon>Caligidae</taxon>
        <taxon>Lepeophtheirus</taxon>
    </lineage>
</organism>